<protein>
    <recommendedName>
        <fullName evidence="7">Anti-sigma-E factor RseA</fullName>
    </recommendedName>
    <alternativeName>
        <fullName evidence="7">Regulator of SigE</fullName>
    </alternativeName>
    <alternativeName>
        <fullName evidence="7">Sigma-E anti-sigma factor RseA</fullName>
    </alternativeName>
    <alternativeName>
        <fullName evidence="7">Sigma-E factor negative regulatory protein</fullName>
    </alternativeName>
</protein>
<evidence type="ECO:0000256" key="5">
    <source>
        <dbReference type="ARBA" id="ARBA00022989"/>
    </source>
</evidence>
<comment type="subunit">
    <text evidence="7">Interacts 1:1 with ECF RNA polymerase sigma-E (RpoE); this inhibits the interaction of sigma-E with the RNA polymerase catalytic core and leads to a decreased expression of sigma-E-regulated genes. Interacts with RseB.</text>
</comment>
<organism evidence="11 12">
    <name type="scientific">Pseudoalteromonas phenolica</name>
    <dbReference type="NCBI Taxonomy" id="161398"/>
    <lineage>
        <taxon>Bacteria</taxon>
        <taxon>Pseudomonadati</taxon>
        <taxon>Pseudomonadota</taxon>
        <taxon>Gammaproteobacteria</taxon>
        <taxon>Alteromonadales</taxon>
        <taxon>Pseudoalteromonadaceae</taxon>
        <taxon>Pseudoalteromonas</taxon>
    </lineage>
</organism>
<dbReference type="KEGG" id="pphe:PP2015_1958"/>
<dbReference type="GO" id="GO:0005886">
    <property type="term" value="C:plasma membrane"/>
    <property type="evidence" value="ECO:0007669"/>
    <property type="project" value="UniProtKB-SubCell"/>
</dbReference>
<keyword evidence="12" id="KW-1185">Reference proteome</keyword>
<sequence length="201" mass="21581">MTQANKAEIEQVSTSEIFDGERTLDDASLSQLDSEKFSRYALIGDALRAKSDNAVTIDITSSFAAALADEPCHNVKGIEEVVLQPEQSNVVSISSWKKPFSQIAIAASVALVAVLGVNTMQQTPVVGEDLPVLQSIPVAGGVSPVSFSSEGSALQSAQQGVRELQQQRIGALVLEHQRQSRMAHALHQSKTEKTEENKEPN</sequence>
<reference evidence="11 12" key="1">
    <citation type="submission" date="2015-11" db="EMBL/GenBank/DDBJ databases">
        <authorList>
            <person name="Zhang Y."/>
            <person name="Guo Z."/>
        </authorList>
    </citation>
    <scope>NUCLEOTIDE SEQUENCE [LARGE SCALE GENOMIC DNA]</scope>
    <source>
        <strain evidence="11 12">KCTC 12086</strain>
    </source>
</reference>
<gene>
    <name evidence="11" type="ORF">PP2015_1958</name>
</gene>
<name>A0A0S2K2L8_9GAMM</name>
<dbReference type="Pfam" id="PF03873">
    <property type="entry name" value="RseA_C"/>
    <property type="match status" value="1"/>
</dbReference>
<dbReference type="InterPro" id="IPR036147">
    <property type="entry name" value="Anti-sigma_E_RseA_N_sf"/>
</dbReference>
<dbReference type="InterPro" id="IPR026279">
    <property type="entry name" value="RseA"/>
</dbReference>
<comment type="similarity">
    <text evidence="2 7">Belongs to the RseA family.</text>
</comment>
<evidence type="ECO:0000259" key="9">
    <source>
        <dbReference type="Pfam" id="PF03872"/>
    </source>
</evidence>
<dbReference type="STRING" id="161398.PP2015_1958"/>
<keyword evidence="7" id="KW-0997">Cell inner membrane</keyword>
<dbReference type="EMBL" id="CP013187">
    <property type="protein sequence ID" value="ALO42457.1"/>
    <property type="molecule type" value="Genomic_DNA"/>
</dbReference>
<dbReference type="InterPro" id="IPR005572">
    <property type="entry name" value="Anti-sigma_E_RseA_N"/>
</dbReference>
<keyword evidence="4" id="KW-0812">Transmembrane</keyword>
<dbReference type="Proteomes" id="UP000061457">
    <property type="component" value="Chromosome I"/>
</dbReference>
<dbReference type="PIRSF" id="PIRSF016938">
    <property type="entry name" value="RseA"/>
    <property type="match status" value="1"/>
</dbReference>
<dbReference type="Gene3D" id="1.10.10.880">
    <property type="entry name" value="Anti sigma-E protein RseA, N-terminal domain"/>
    <property type="match status" value="1"/>
</dbReference>
<evidence type="ECO:0000256" key="6">
    <source>
        <dbReference type="ARBA" id="ARBA00023136"/>
    </source>
</evidence>
<dbReference type="PANTHER" id="PTHR38104">
    <property type="match status" value="1"/>
</dbReference>
<comment type="subcellular location">
    <subcellularLocation>
        <location evidence="7">Cell inner membrane</location>
    </subcellularLocation>
    <subcellularLocation>
        <location evidence="1">Cell membrane</location>
        <topology evidence="1">Single-pass membrane protein</topology>
    </subcellularLocation>
</comment>
<keyword evidence="3 7" id="KW-1003">Cell membrane</keyword>
<proteinExistence type="inferred from homology"/>
<feature type="domain" description="Anti sigma-E protein RseA C-terminal" evidence="10">
    <location>
        <begin position="129"/>
        <end position="182"/>
    </location>
</feature>
<dbReference type="InterPro" id="IPR052383">
    <property type="entry name" value="Anti-sigma-E_RseA-like"/>
</dbReference>
<evidence type="ECO:0000256" key="7">
    <source>
        <dbReference type="PIRNR" id="PIRNR016938"/>
    </source>
</evidence>
<dbReference type="PATRIC" id="fig|161398.10.peg.1986"/>
<evidence type="ECO:0000256" key="8">
    <source>
        <dbReference type="SAM" id="MobiDB-lite"/>
    </source>
</evidence>
<evidence type="ECO:0000256" key="2">
    <source>
        <dbReference type="ARBA" id="ARBA00005837"/>
    </source>
</evidence>
<evidence type="ECO:0000259" key="10">
    <source>
        <dbReference type="Pfam" id="PF03873"/>
    </source>
</evidence>
<accession>A0A0S2K2L8</accession>
<evidence type="ECO:0000313" key="11">
    <source>
        <dbReference type="EMBL" id="ALO42457.1"/>
    </source>
</evidence>
<dbReference type="RefSeq" id="WP_058030116.1">
    <property type="nucleotide sequence ID" value="NZ_CP013187.1"/>
</dbReference>
<dbReference type="Pfam" id="PF03872">
    <property type="entry name" value="RseA_N"/>
    <property type="match status" value="1"/>
</dbReference>
<feature type="compositionally biased region" description="Basic and acidic residues" evidence="8">
    <location>
        <begin position="189"/>
        <end position="201"/>
    </location>
</feature>
<evidence type="ECO:0000256" key="4">
    <source>
        <dbReference type="ARBA" id="ARBA00022692"/>
    </source>
</evidence>
<keyword evidence="5" id="KW-1133">Transmembrane helix</keyword>
<feature type="domain" description="Anti sigma-E protein RseA N-terminal" evidence="9">
    <location>
        <begin position="23"/>
        <end position="87"/>
    </location>
</feature>
<evidence type="ECO:0000256" key="1">
    <source>
        <dbReference type="ARBA" id="ARBA00004162"/>
    </source>
</evidence>
<dbReference type="SUPFAM" id="SSF89069">
    <property type="entry name" value="N-terminal, cytoplasmic domain of anti-sigmaE factor RseA"/>
    <property type="match status" value="1"/>
</dbReference>
<evidence type="ECO:0000256" key="3">
    <source>
        <dbReference type="ARBA" id="ARBA00022475"/>
    </source>
</evidence>
<keyword evidence="6 7" id="KW-0472">Membrane</keyword>
<feature type="region of interest" description="Disordered" evidence="8">
    <location>
        <begin position="178"/>
        <end position="201"/>
    </location>
</feature>
<dbReference type="InterPro" id="IPR005573">
    <property type="entry name" value="Anti-sigma_E_RseA_C"/>
</dbReference>
<dbReference type="PANTHER" id="PTHR38104:SF1">
    <property type="entry name" value="ANTI-SIGMA-E FACTOR RSEA"/>
    <property type="match status" value="1"/>
</dbReference>
<dbReference type="GO" id="GO:0016989">
    <property type="term" value="F:sigma factor antagonist activity"/>
    <property type="evidence" value="ECO:0007669"/>
    <property type="project" value="InterPro"/>
</dbReference>
<dbReference type="OrthoDB" id="9785076at2"/>
<dbReference type="AlphaFoldDB" id="A0A0S2K2L8"/>
<evidence type="ECO:0000313" key="12">
    <source>
        <dbReference type="Proteomes" id="UP000061457"/>
    </source>
</evidence>
<comment type="function">
    <text evidence="7">An anti-sigma factor for extracytoplasmic function (ECF) sigma factor sigma-E (RpoE). ECF sigma factors are held in an inactive form by an anti-sigma factor until released by regulated intramembrane proteolysis (RIP). RIP occurs when an extracytoplasmic signal triggers a concerted proteolytic cascade to transmit information and elicit cellular responses. The membrane-spanning regulatory substrate protein is first cut periplasmically (site-1 protease, S1P, DegS), then within the membrane itself (site-2 protease, S2P, RseP), while cytoplasmic proteases finish degrading the anti-sigma factor, liberating sigma-E.</text>
</comment>